<dbReference type="EMBL" id="JAAEDH010000018">
    <property type="protein sequence ID" value="MBR0656438.1"/>
    <property type="molecule type" value="Genomic_DNA"/>
</dbReference>
<proteinExistence type="inferred from homology"/>
<dbReference type="Pfam" id="PF00753">
    <property type="entry name" value="Lactamase_B"/>
    <property type="match status" value="1"/>
</dbReference>
<name>A0AAF1K046_9PROT</name>
<feature type="chain" id="PRO_5041933511" evidence="5">
    <location>
        <begin position="28"/>
        <end position="328"/>
    </location>
</feature>
<dbReference type="Proteomes" id="UP001196068">
    <property type="component" value="Unassembled WGS sequence"/>
</dbReference>
<evidence type="ECO:0000256" key="2">
    <source>
        <dbReference type="ARBA" id="ARBA00022723"/>
    </source>
</evidence>
<dbReference type="PANTHER" id="PTHR42978:SF6">
    <property type="entry name" value="QUORUM-QUENCHING LACTONASE YTNP-RELATED"/>
    <property type="match status" value="1"/>
</dbReference>
<evidence type="ECO:0000256" key="3">
    <source>
        <dbReference type="ARBA" id="ARBA00022801"/>
    </source>
</evidence>
<dbReference type="AlphaFoldDB" id="A0AAF1K046"/>
<sequence>MPIQRRTAFAAGLAAAAMPILGQGASAQTAPAAPAAPAMPGSPGFYKFKVGSFTVTTVHDGSRPVPLTGFVRNAPIEDVQRVLAESFLPTDQLRIPFTLTVVEAGANLIVFDSGNGAQPAGAPVGLFMTNFRAAGYDPARVTHVVVSHFHGDHINGLIDAGGARAFPNATVMVPETEWAWWMDEGNTGRTPENQRGNFANAARRFAPWRADVQRFADGATILPGIRAHAAYGHTPGHTTFHIADGGEQMMFLADVTNRPELLARRPDFQIVFDSDPTVAEATRRRVFDRVATDRIRVTGYHFPFPAQGYVAKEGNGYRFIPGDWAAGI</sequence>
<keyword evidence="5" id="KW-0732">Signal</keyword>
<dbReference type="PANTHER" id="PTHR42978">
    <property type="entry name" value="QUORUM-QUENCHING LACTONASE YTNP-RELATED-RELATED"/>
    <property type="match status" value="1"/>
</dbReference>
<dbReference type="RefSeq" id="WP_211875292.1">
    <property type="nucleotide sequence ID" value="NZ_JAAEDH010000018.1"/>
</dbReference>
<reference evidence="7" key="1">
    <citation type="submission" date="2020-01" db="EMBL/GenBank/DDBJ databases">
        <authorList>
            <person name="Rat A."/>
        </authorList>
    </citation>
    <scope>NUCLEOTIDE SEQUENCE</scope>
    <source>
        <strain evidence="7">LMG 28251</strain>
    </source>
</reference>
<dbReference type="InterPro" id="IPR001279">
    <property type="entry name" value="Metallo-B-lactamas"/>
</dbReference>
<comment type="caution">
    <text evidence="7">The sequence shown here is derived from an EMBL/GenBank/DDBJ whole genome shotgun (WGS) entry which is preliminary data.</text>
</comment>
<accession>A0AAF1K046</accession>
<comment type="similarity">
    <text evidence="1">Belongs to the metallo-beta-lactamase superfamily.</text>
</comment>
<evidence type="ECO:0000313" key="8">
    <source>
        <dbReference type="Proteomes" id="UP001196068"/>
    </source>
</evidence>
<dbReference type="CDD" id="cd07720">
    <property type="entry name" value="OPHC2-like_MBL-fold"/>
    <property type="match status" value="1"/>
</dbReference>
<keyword evidence="8" id="KW-1185">Reference proteome</keyword>
<keyword evidence="2" id="KW-0479">Metal-binding</keyword>
<dbReference type="PROSITE" id="PS51318">
    <property type="entry name" value="TAT"/>
    <property type="match status" value="1"/>
</dbReference>
<evidence type="ECO:0000256" key="4">
    <source>
        <dbReference type="ARBA" id="ARBA00022833"/>
    </source>
</evidence>
<evidence type="ECO:0000313" key="7">
    <source>
        <dbReference type="EMBL" id="MBR0656438.1"/>
    </source>
</evidence>
<dbReference type="SMART" id="SM00849">
    <property type="entry name" value="Lactamase_B"/>
    <property type="match status" value="1"/>
</dbReference>
<dbReference type="SUPFAM" id="SSF56281">
    <property type="entry name" value="Metallo-hydrolase/oxidoreductase"/>
    <property type="match status" value="1"/>
</dbReference>
<evidence type="ECO:0000256" key="1">
    <source>
        <dbReference type="ARBA" id="ARBA00007749"/>
    </source>
</evidence>
<evidence type="ECO:0000256" key="5">
    <source>
        <dbReference type="SAM" id="SignalP"/>
    </source>
</evidence>
<protein>
    <submittedName>
        <fullName evidence="7">MBL fold metallo-hydrolase</fullName>
    </submittedName>
</protein>
<gene>
    <name evidence="7" type="ORF">GXW79_15255</name>
</gene>
<organism evidence="7 8">
    <name type="scientific">Plastoroseomonas arctica</name>
    <dbReference type="NCBI Taxonomy" id="1509237"/>
    <lineage>
        <taxon>Bacteria</taxon>
        <taxon>Pseudomonadati</taxon>
        <taxon>Pseudomonadota</taxon>
        <taxon>Alphaproteobacteria</taxon>
        <taxon>Acetobacterales</taxon>
        <taxon>Acetobacteraceae</taxon>
        <taxon>Plastoroseomonas</taxon>
    </lineage>
</organism>
<dbReference type="GO" id="GO:0016787">
    <property type="term" value="F:hydrolase activity"/>
    <property type="evidence" value="ECO:0007669"/>
    <property type="project" value="UniProtKB-KW"/>
</dbReference>
<keyword evidence="3" id="KW-0378">Hydrolase</keyword>
<evidence type="ECO:0000259" key="6">
    <source>
        <dbReference type="SMART" id="SM00849"/>
    </source>
</evidence>
<feature type="signal peptide" evidence="5">
    <location>
        <begin position="1"/>
        <end position="27"/>
    </location>
</feature>
<dbReference type="InterPro" id="IPR036866">
    <property type="entry name" value="RibonucZ/Hydroxyglut_hydro"/>
</dbReference>
<dbReference type="InterPro" id="IPR006311">
    <property type="entry name" value="TAT_signal"/>
</dbReference>
<dbReference type="GO" id="GO:0046872">
    <property type="term" value="F:metal ion binding"/>
    <property type="evidence" value="ECO:0007669"/>
    <property type="project" value="UniProtKB-KW"/>
</dbReference>
<feature type="domain" description="Metallo-beta-lactamase" evidence="6">
    <location>
        <begin position="96"/>
        <end position="301"/>
    </location>
</feature>
<dbReference type="Gene3D" id="3.60.15.10">
    <property type="entry name" value="Ribonuclease Z/Hydroxyacylglutathione hydrolase-like"/>
    <property type="match status" value="1"/>
</dbReference>
<keyword evidence="4" id="KW-0862">Zinc</keyword>
<dbReference type="InterPro" id="IPR051013">
    <property type="entry name" value="MBL_superfamily_lactonases"/>
</dbReference>
<reference evidence="7" key="2">
    <citation type="journal article" date="2021" name="Syst. Appl. Microbiol.">
        <title>Roseomonas hellenica sp. nov., isolated from roots of wild-growing Alkanna tinctoria.</title>
        <authorList>
            <person name="Rat A."/>
            <person name="Naranjo H.D."/>
            <person name="Lebbe L."/>
            <person name="Cnockaert M."/>
            <person name="Krigas N."/>
            <person name="Grigoriadou K."/>
            <person name="Maloupa E."/>
            <person name="Willems A."/>
        </authorList>
    </citation>
    <scope>NUCLEOTIDE SEQUENCE</scope>
    <source>
        <strain evidence="7">LMG 28251</strain>
    </source>
</reference>